<keyword evidence="5 14" id="KW-0479">Metal-binding</keyword>
<evidence type="ECO:0000256" key="13">
    <source>
        <dbReference type="ARBA" id="ARBA00083601"/>
    </source>
</evidence>
<dbReference type="EC" id="2.3.1.286" evidence="3"/>
<comment type="subcellular location">
    <subcellularLocation>
        <location evidence="2">Nucleus</location>
    </subcellularLocation>
</comment>
<evidence type="ECO:0000256" key="14">
    <source>
        <dbReference type="PROSITE-ProRule" id="PRU00236"/>
    </source>
</evidence>
<keyword evidence="4" id="KW-0808">Transferase</keyword>
<keyword evidence="8" id="KW-0539">Nucleus</keyword>
<comment type="similarity">
    <text evidence="9">Belongs to the sirtuin family. Class IV subfamily.</text>
</comment>
<dbReference type="CDD" id="cd01410">
    <property type="entry name" value="SIRT7"/>
    <property type="match status" value="1"/>
</dbReference>
<dbReference type="EMBL" id="JAKOGI010000002">
    <property type="protein sequence ID" value="KAJ8452936.1"/>
    <property type="molecule type" value="Genomic_DNA"/>
</dbReference>
<dbReference type="GO" id="GO:0005634">
    <property type="term" value="C:nucleus"/>
    <property type="evidence" value="ECO:0007669"/>
    <property type="project" value="UniProtKB-SubCell"/>
</dbReference>
<dbReference type="FunFam" id="3.40.50.1220:FF:000038">
    <property type="entry name" value="NAD-dependent protein deacetylase sirtuin-6 isoform X2"/>
    <property type="match status" value="1"/>
</dbReference>
<comment type="cofactor">
    <cofactor evidence="1">
        <name>Zn(2+)</name>
        <dbReference type="ChEBI" id="CHEBI:29105"/>
    </cofactor>
</comment>
<evidence type="ECO:0000256" key="10">
    <source>
        <dbReference type="ARBA" id="ARBA00050203"/>
    </source>
</evidence>
<dbReference type="FunFam" id="2.20.28.200:FF:000003">
    <property type="entry name" value="NAD-dependent protein deacetylase SRT1"/>
    <property type="match status" value="1"/>
</dbReference>
<dbReference type="GO" id="GO:0046872">
    <property type="term" value="F:metal ion binding"/>
    <property type="evidence" value="ECO:0007669"/>
    <property type="project" value="UniProtKB-KW"/>
</dbReference>
<evidence type="ECO:0000256" key="11">
    <source>
        <dbReference type="ARBA" id="ARBA00067249"/>
    </source>
</evidence>
<dbReference type="Pfam" id="PF02146">
    <property type="entry name" value="SIR2"/>
    <property type="match status" value="1"/>
</dbReference>
<feature type="compositionally biased region" description="Polar residues" evidence="15">
    <location>
        <begin position="439"/>
        <end position="455"/>
    </location>
</feature>
<dbReference type="PROSITE" id="PS50305">
    <property type="entry name" value="SIRTUIN"/>
    <property type="match status" value="1"/>
</dbReference>
<evidence type="ECO:0000256" key="15">
    <source>
        <dbReference type="SAM" id="MobiDB-lite"/>
    </source>
</evidence>
<dbReference type="InterPro" id="IPR029035">
    <property type="entry name" value="DHS-like_NAD/FAD-binding_dom"/>
</dbReference>
<protein>
    <recommendedName>
        <fullName evidence="11">NAD-dependent protein deacetylase SRT1</fullName>
        <ecNumber evidence="3">2.3.1.286</ecNumber>
    </recommendedName>
    <alternativeName>
        <fullName evidence="13">Regulatory protein SIR2 homolog 1</fullName>
    </alternativeName>
    <alternativeName>
        <fullName evidence="12">SIR2-like protein 1</fullName>
    </alternativeName>
</protein>
<dbReference type="OrthoDB" id="424302at2759"/>
<dbReference type="InterPro" id="IPR050134">
    <property type="entry name" value="NAD-dep_sirtuin_deacylases"/>
</dbReference>
<evidence type="ECO:0000256" key="4">
    <source>
        <dbReference type="ARBA" id="ARBA00022679"/>
    </source>
</evidence>
<evidence type="ECO:0000256" key="1">
    <source>
        <dbReference type="ARBA" id="ARBA00001947"/>
    </source>
</evidence>
<evidence type="ECO:0000256" key="6">
    <source>
        <dbReference type="ARBA" id="ARBA00022833"/>
    </source>
</evidence>
<dbReference type="InterPro" id="IPR003000">
    <property type="entry name" value="Sirtuin"/>
</dbReference>
<dbReference type="GO" id="GO:0003714">
    <property type="term" value="F:transcription corepressor activity"/>
    <property type="evidence" value="ECO:0007669"/>
    <property type="project" value="TreeGrafter"/>
</dbReference>
<name>A0A9Q1KY29_9CARY</name>
<feature type="binding site" evidence="14">
    <location>
        <position position="172"/>
    </location>
    <ligand>
        <name>Zn(2+)</name>
        <dbReference type="ChEBI" id="CHEBI:29105"/>
    </ligand>
</feature>
<keyword evidence="7" id="KW-0520">NAD</keyword>
<evidence type="ECO:0000256" key="8">
    <source>
        <dbReference type="ARBA" id="ARBA00023242"/>
    </source>
</evidence>
<evidence type="ECO:0000256" key="7">
    <source>
        <dbReference type="ARBA" id="ARBA00023027"/>
    </source>
</evidence>
<feature type="domain" description="Deacetylase sirtuin-type" evidence="16">
    <location>
        <begin position="27"/>
        <end position="268"/>
    </location>
</feature>
<organism evidence="17 18">
    <name type="scientific">Carnegiea gigantea</name>
    <dbReference type="NCBI Taxonomy" id="171969"/>
    <lineage>
        <taxon>Eukaryota</taxon>
        <taxon>Viridiplantae</taxon>
        <taxon>Streptophyta</taxon>
        <taxon>Embryophyta</taxon>
        <taxon>Tracheophyta</taxon>
        <taxon>Spermatophyta</taxon>
        <taxon>Magnoliopsida</taxon>
        <taxon>eudicotyledons</taxon>
        <taxon>Gunneridae</taxon>
        <taxon>Pentapetalae</taxon>
        <taxon>Caryophyllales</taxon>
        <taxon>Cactineae</taxon>
        <taxon>Cactaceae</taxon>
        <taxon>Cactoideae</taxon>
        <taxon>Echinocereeae</taxon>
        <taxon>Carnegiea</taxon>
    </lineage>
</organism>
<dbReference type="InterPro" id="IPR026590">
    <property type="entry name" value="Ssirtuin_cat_dom"/>
</dbReference>
<dbReference type="AlphaFoldDB" id="A0A9Q1KY29"/>
<dbReference type="Gene3D" id="3.40.50.1220">
    <property type="entry name" value="TPP-binding domain"/>
    <property type="match status" value="1"/>
</dbReference>
<evidence type="ECO:0000256" key="5">
    <source>
        <dbReference type="ARBA" id="ARBA00022723"/>
    </source>
</evidence>
<dbReference type="SUPFAM" id="SSF52467">
    <property type="entry name" value="DHS-like NAD/FAD-binding domain"/>
    <property type="match status" value="1"/>
</dbReference>
<dbReference type="GO" id="GO:0000122">
    <property type="term" value="P:negative regulation of transcription by RNA polymerase II"/>
    <property type="evidence" value="ECO:0007669"/>
    <property type="project" value="TreeGrafter"/>
</dbReference>
<proteinExistence type="inferred from homology"/>
<feature type="region of interest" description="Disordered" evidence="15">
    <location>
        <begin position="439"/>
        <end position="474"/>
    </location>
</feature>
<evidence type="ECO:0000313" key="18">
    <source>
        <dbReference type="Proteomes" id="UP001153076"/>
    </source>
</evidence>
<accession>A0A9Q1KY29</accession>
<evidence type="ECO:0000256" key="12">
    <source>
        <dbReference type="ARBA" id="ARBA00080890"/>
    </source>
</evidence>
<dbReference type="GO" id="GO:0017136">
    <property type="term" value="F:histone deacetylase activity, NAD-dependent"/>
    <property type="evidence" value="ECO:0007669"/>
    <property type="project" value="TreeGrafter"/>
</dbReference>
<feature type="binding site" evidence="14">
    <location>
        <position position="167"/>
    </location>
    <ligand>
        <name>Zn(2+)</name>
        <dbReference type="ChEBI" id="CHEBI:29105"/>
    </ligand>
</feature>
<evidence type="ECO:0000256" key="3">
    <source>
        <dbReference type="ARBA" id="ARBA00012928"/>
    </source>
</evidence>
<dbReference type="Proteomes" id="UP001153076">
    <property type="component" value="Unassembled WGS sequence"/>
</dbReference>
<evidence type="ECO:0000256" key="9">
    <source>
        <dbReference type="ARBA" id="ARBA00038170"/>
    </source>
</evidence>
<feature type="binding site" evidence="14">
    <location>
        <position position="142"/>
    </location>
    <ligand>
        <name>Zn(2+)</name>
        <dbReference type="ChEBI" id="CHEBI:29105"/>
    </ligand>
</feature>
<dbReference type="Gene3D" id="2.20.28.200">
    <property type="match status" value="1"/>
</dbReference>
<gene>
    <name evidence="17" type="ORF">Cgig2_014699</name>
</gene>
<comment type="catalytic activity">
    <reaction evidence="10">
        <text>N(6)-acetyl-L-lysyl-[protein] + NAD(+) + H2O = 2''-O-acetyl-ADP-D-ribose + nicotinamide + L-lysyl-[protein]</text>
        <dbReference type="Rhea" id="RHEA:43636"/>
        <dbReference type="Rhea" id="RHEA-COMP:9752"/>
        <dbReference type="Rhea" id="RHEA-COMP:10731"/>
        <dbReference type="ChEBI" id="CHEBI:15377"/>
        <dbReference type="ChEBI" id="CHEBI:17154"/>
        <dbReference type="ChEBI" id="CHEBI:29969"/>
        <dbReference type="ChEBI" id="CHEBI:57540"/>
        <dbReference type="ChEBI" id="CHEBI:61930"/>
        <dbReference type="ChEBI" id="CHEBI:83767"/>
        <dbReference type="EC" id="2.3.1.286"/>
    </reaction>
</comment>
<reference evidence="17" key="1">
    <citation type="submission" date="2022-04" db="EMBL/GenBank/DDBJ databases">
        <title>Carnegiea gigantea Genome sequencing and assembly v2.</title>
        <authorList>
            <person name="Copetti D."/>
            <person name="Sanderson M.J."/>
            <person name="Burquez A."/>
            <person name="Wojciechowski M.F."/>
        </authorList>
    </citation>
    <scope>NUCLEOTIDE SEQUENCE</scope>
    <source>
        <strain evidence="17">SGP5-SGP5p</strain>
        <tissue evidence="17">Aerial part</tissue>
    </source>
</reference>
<dbReference type="PANTHER" id="PTHR11085:SF12">
    <property type="entry name" value="NAD-DEPENDENT PROTEIN DEACYLASE SIRTUIN-6"/>
    <property type="match status" value="1"/>
</dbReference>
<dbReference type="PANTHER" id="PTHR11085">
    <property type="entry name" value="NAD-DEPENDENT PROTEIN DEACYLASE SIRTUIN-5, MITOCHONDRIAL-RELATED"/>
    <property type="match status" value="1"/>
</dbReference>
<dbReference type="GO" id="GO:0070403">
    <property type="term" value="F:NAD+ binding"/>
    <property type="evidence" value="ECO:0007669"/>
    <property type="project" value="InterPro"/>
</dbReference>
<evidence type="ECO:0000313" key="17">
    <source>
        <dbReference type="EMBL" id="KAJ8452936.1"/>
    </source>
</evidence>
<sequence>MSLGYAEKLSYIEDVGKVGMAEFFDPSHILQEKTEQLAFMIRKSKHLVVFTGAGISTSCGIPDFRGPKGIWTLQREGKVLPKATLPFNRAMPGMTHMALVELEKAGILKFVISQNVDGLHLRSGLLREKLAELHGNSFLEICPACGVEYIRDFEVETIGLKETPRRCSVVSCNARLRDTVLDWEDALPPKEMNAAEKHCRMADLVLCLGTRQTQIRPACNLPLKCLRGGGKIVIVNLQKTPKDKKASLVIRGLVDKVIAGVMNNLSFRIPPFVRIDLFQIVLTQTLSSDRRYMNWNLGIASVHGHRAPLPFVKCVEVAFTERKELKGAILEKQPFILKRRSVRNVEPFQVVLKINFIDGCACRYVQINIPVNFKISRKCPQYDKEGIFQKLREAAAQDPQCGQHEIIERRANLSPKYDITVYAIATNIAFYNKTPKVSSEAISSNGNTKLKTENMNCDGPATADRQLKRRKRKK</sequence>
<comment type="caution">
    <text evidence="17">The sequence shown here is derived from an EMBL/GenBank/DDBJ whole genome shotgun (WGS) entry which is preliminary data.</text>
</comment>
<keyword evidence="6 14" id="KW-0862">Zinc</keyword>
<evidence type="ECO:0000259" key="16">
    <source>
        <dbReference type="PROSITE" id="PS50305"/>
    </source>
</evidence>
<evidence type="ECO:0000256" key="2">
    <source>
        <dbReference type="ARBA" id="ARBA00004123"/>
    </source>
</evidence>
<keyword evidence="18" id="KW-1185">Reference proteome</keyword>
<feature type="binding site" evidence="14">
    <location>
        <position position="145"/>
    </location>
    <ligand>
        <name>Zn(2+)</name>
        <dbReference type="ChEBI" id="CHEBI:29105"/>
    </ligand>
</feature>
<feature type="active site" description="Proton acceptor" evidence="14">
    <location>
        <position position="134"/>
    </location>
</feature>